<feature type="compositionally biased region" description="Basic and acidic residues" evidence="2">
    <location>
        <begin position="382"/>
        <end position="400"/>
    </location>
</feature>
<proteinExistence type="predicted"/>
<name>A0AAV0FIU1_9ASTE</name>
<feature type="compositionally biased region" description="Basic and acidic residues" evidence="2">
    <location>
        <begin position="281"/>
        <end position="290"/>
    </location>
</feature>
<dbReference type="PANTHER" id="PTHR35120:SF2">
    <property type="entry name" value="AMINOTRANSFERASE-LIKE PLANT MOBILE DOMAIN-CONTAINING PROTEIN"/>
    <property type="match status" value="1"/>
</dbReference>
<feature type="compositionally biased region" description="Acidic residues" evidence="2">
    <location>
        <begin position="401"/>
        <end position="416"/>
    </location>
</feature>
<dbReference type="Proteomes" id="UP001152523">
    <property type="component" value="Unassembled WGS sequence"/>
</dbReference>
<protein>
    <submittedName>
        <fullName evidence="4">Uncharacterized protein</fullName>
    </submittedName>
</protein>
<feature type="compositionally biased region" description="Acidic residues" evidence="2">
    <location>
        <begin position="463"/>
        <end position="473"/>
    </location>
</feature>
<organism evidence="4 5">
    <name type="scientific">Cuscuta epithymum</name>
    <dbReference type="NCBI Taxonomy" id="186058"/>
    <lineage>
        <taxon>Eukaryota</taxon>
        <taxon>Viridiplantae</taxon>
        <taxon>Streptophyta</taxon>
        <taxon>Embryophyta</taxon>
        <taxon>Tracheophyta</taxon>
        <taxon>Spermatophyta</taxon>
        <taxon>Magnoliopsida</taxon>
        <taxon>eudicotyledons</taxon>
        <taxon>Gunneridae</taxon>
        <taxon>Pentapetalae</taxon>
        <taxon>asterids</taxon>
        <taxon>lamiids</taxon>
        <taxon>Solanales</taxon>
        <taxon>Convolvulaceae</taxon>
        <taxon>Cuscuteae</taxon>
        <taxon>Cuscuta</taxon>
        <taxon>Cuscuta subgen. Cuscuta</taxon>
    </lineage>
</organism>
<feature type="region of interest" description="Disordered" evidence="2">
    <location>
        <begin position="1"/>
        <end position="70"/>
    </location>
</feature>
<feature type="compositionally biased region" description="Basic and acidic residues" evidence="2">
    <location>
        <begin position="486"/>
        <end position="499"/>
    </location>
</feature>
<evidence type="ECO:0000256" key="1">
    <source>
        <dbReference type="SAM" id="Coils"/>
    </source>
</evidence>
<evidence type="ECO:0000313" key="3">
    <source>
        <dbReference type="EMBL" id="CAH9115648.1"/>
    </source>
</evidence>
<dbReference type="PANTHER" id="PTHR35120">
    <property type="entry name" value="HISTONE ACETYLTRANSFERASE KAT6B-LIKE"/>
    <property type="match status" value="1"/>
</dbReference>
<feature type="region of interest" description="Disordered" evidence="2">
    <location>
        <begin position="265"/>
        <end position="419"/>
    </location>
</feature>
<dbReference type="EMBL" id="CAMAPF010000987">
    <property type="protein sequence ID" value="CAH9135299.1"/>
    <property type="molecule type" value="Genomic_DNA"/>
</dbReference>
<dbReference type="EMBL" id="CAMAPF010000249">
    <property type="protein sequence ID" value="CAH9115648.1"/>
    <property type="molecule type" value="Genomic_DNA"/>
</dbReference>
<feature type="compositionally biased region" description="Polar residues" evidence="2">
    <location>
        <begin position="20"/>
        <end position="30"/>
    </location>
</feature>
<feature type="compositionally biased region" description="Acidic residues" evidence="2">
    <location>
        <begin position="351"/>
        <end position="381"/>
    </location>
</feature>
<feature type="compositionally biased region" description="Basic residues" evidence="2">
    <location>
        <begin position="53"/>
        <end position="64"/>
    </location>
</feature>
<reference evidence="4" key="1">
    <citation type="submission" date="2022-07" db="EMBL/GenBank/DDBJ databases">
        <authorList>
            <person name="Macas J."/>
            <person name="Novak P."/>
            <person name="Neumann P."/>
        </authorList>
    </citation>
    <scope>NUCLEOTIDE SEQUENCE</scope>
</reference>
<keyword evidence="1" id="KW-0175">Coiled coil</keyword>
<sequence>MSNPAESLLPESKVDLLDEASNSHTLSQPETVEEEAPGGDMAPSASPGNLNRRASKRKSGKNAKKQQAIDKKLNTLKSSLNPIPFRPHNNFDFNSHEKLLKQLGLWEFAHIQLDQNIRSDLIAELIASYDPKLRCSYVNDFRIQVNRADLGRALKLLINKGKALQKAVEGEDLDGASLSDESIRFIEDFVSNFVLLHEDAWIMPREVIGWTKLIKEKRPEKVDWAGLLWFMVDKELSRGELLGDCYYASHLQCLIKSQREELFSREEPDTVQSEEEFLNEETEKTLHVEEMVSMDEAENVEEDKKEEGESDVKEGQEEMTVFKEPNVELTLGQDIKEDVEMVNPEGHVEKEEEQEEHEEEEEENDYDEEEEEEEEEKEGEEEEHRFFLQQCGRKELCKEEILEEEEEEEEEGDDDGFGVMQNVDTIDGDLLQHTDTTFLSGGNFLPGQSSLDFFYHGSKRGIEDDDDDEDDDPYMATHSLRGNKRPRVEKGEEEARPSDDNQESLGTIIDRIEHLITKAKLGNELNERSVHEYSMQNQYLLGEVHKRDNAIEHISKTKSEEIQKREEKIYQLERELSMMGNILDGYRKALKNTRKEFAEYRVRAQLPEEPIYRDVGPGGLVLSVIEIEKLRLKQEEEFRSNCLLLEMKAREAVEAYDAAFEMLMQKVLHMGSRLTSLSDDFNELKNKKLSKKRSLQLNQPFLGVAAKRDDASHREN</sequence>
<feature type="compositionally biased region" description="Basic and acidic residues" evidence="2">
    <location>
        <begin position="302"/>
        <end position="316"/>
    </location>
</feature>
<evidence type="ECO:0000313" key="5">
    <source>
        <dbReference type="Proteomes" id="UP001152523"/>
    </source>
</evidence>
<feature type="compositionally biased region" description="Acidic residues" evidence="2">
    <location>
        <begin position="292"/>
        <end position="301"/>
    </location>
</feature>
<gene>
    <name evidence="3" type="ORF">CEPIT_LOCUS21180</name>
    <name evidence="4" type="ORF">CEPIT_LOCUS34402</name>
</gene>
<comment type="caution">
    <text evidence="4">The sequence shown here is derived from an EMBL/GenBank/DDBJ whole genome shotgun (WGS) entry which is preliminary data.</text>
</comment>
<dbReference type="AlphaFoldDB" id="A0AAV0FIU1"/>
<feature type="coiled-coil region" evidence="1">
    <location>
        <begin position="555"/>
        <end position="603"/>
    </location>
</feature>
<feature type="region of interest" description="Disordered" evidence="2">
    <location>
        <begin position="461"/>
        <end position="504"/>
    </location>
</feature>
<evidence type="ECO:0000313" key="4">
    <source>
        <dbReference type="EMBL" id="CAH9135299.1"/>
    </source>
</evidence>
<accession>A0AAV0FIU1</accession>
<evidence type="ECO:0000256" key="2">
    <source>
        <dbReference type="SAM" id="MobiDB-lite"/>
    </source>
</evidence>
<keyword evidence="5" id="KW-1185">Reference proteome</keyword>